<name>A0A8G2C7M9_9BACT</name>
<organism evidence="4 5">
    <name type="scientific">Halodesulfovibrio aestuarii</name>
    <dbReference type="NCBI Taxonomy" id="126333"/>
    <lineage>
        <taxon>Bacteria</taxon>
        <taxon>Pseudomonadati</taxon>
        <taxon>Thermodesulfobacteriota</taxon>
        <taxon>Desulfovibrionia</taxon>
        <taxon>Desulfovibrionales</taxon>
        <taxon>Desulfovibrionaceae</taxon>
        <taxon>Halodesulfovibrio</taxon>
    </lineage>
</organism>
<keyword evidence="1" id="KW-0812">Transmembrane</keyword>
<dbReference type="InterPro" id="IPR011723">
    <property type="entry name" value="Znf/thioredoxin_put"/>
</dbReference>
<evidence type="ECO:0000313" key="5">
    <source>
        <dbReference type="Proteomes" id="UP000184001"/>
    </source>
</evidence>
<accession>A0A8G2C7M9</accession>
<dbReference type="Proteomes" id="UP000184001">
    <property type="component" value="Unassembled WGS sequence"/>
</dbReference>
<keyword evidence="1" id="KW-0472">Membrane</keyword>
<evidence type="ECO:0000313" key="6">
    <source>
        <dbReference type="Proteomes" id="UP001568358"/>
    </source>
</evidence>
<evidence type="ECO:0000313" key="3">
    <source>
        <dbReference type="EMBL" id="MEZ6852176.1"/>
    </source>
</evidence>
<keyword evidence="6" id="KW-1185">Reference proteome</keyword>
<evidence type="ECO:0000259" key="2">
    <source>
        <dbReference type="Pfam" id="PF13717"/>
    </source>
</evidence>
<reference evidence="3 6" key="2">
    <citation type="submission" date="2024-07" db="EMBL/GenBank/DDBJ databases">
        <title>Active virus-host system and metabolic interactions in a Lokiarchaeon culture.</title>
        <authorList>
            <person name="Ponce Toledo R.I."/>
            <person name="Rodrigues Oliveira T."/>
            <person name="Schleper C."/>
        </authorList>
    </citation>
    <scope>NUCLEOTIDE SEQUENCE [LARGE SCALE GENOMIC DNA]</scope>
    <source>
        <strain evidence="3 6">B35</strain>
    </source>
</reference>
<feature type="transmembrane region" description="Helical" evidence="1">
    <location>
        <begin position="95"/>
        <end position="116"/>
    </location>
</feature>
<feature type="domain" description="Zinc finger/thioredoxin putative" evidence="2">
    <location>
        <begin position="1"/>
        <end position="35"/>
    </location>
</feature>
<reference evidence="4 5" key="1">
    <citation type="submission" date="2016-11" db="EMBL/GenBank/DDBJ databases">
        <authorList>
            <person name="Varghese N."/>
            <person name="Submissions S."/>
        </authorList>
    </citation>
    <scope>NUCLEOTIDE SEQUENCE [LARGE SCALE GENOMIC DNA]</scope>
    <source>
        <strain evidence="4 5">DSM 17919</strain>
    </source>
</reference>
<dbReference type="EMBL" id="JBFSOO010000001">
    <property type="protein sequence ID" value="MEZ6852176.1"/>
    <property type="molecule type" value="Genomic_DNA"/>
</dbReference>
<evidence type="ECO:0000256" key="1">
    <source>
        <dbReference type="SAM" id="Phobius"/>
    </source>
</evidence>
<sequence length="270" mass="29563">MHITCPNCSTKFSLPDEMFKDGAQARCTVCDEVFPLIQPAEHNVEVESQEEISFSESPEMEETIAPDGNMDALIGEEGTFGLGEPKKKKKSGKGCLVFFLILLLLGGACAGAWYFAPELVNRFLPMKEKAQSGPVTVANDVSRISLKNISQYYITNEKIGQIFVIEGDAENRFGVPKELIKVEATLYDANNVAIVAKQQLAGSSVSLFQLQVLAKEELADALNNKVEILTNNTNVMPTKSVHFMVVFYDPPKGVAEFGVKVVEAKNPPVQ</sequence>
<dbReference type="InterPro" id="IPR021834">
    <property type="entry name" value="DUF3426"/>
</dbReference>
<comment type="caution">
    <text evidence="4">The sequence shown here is derived from an EMBL/GenBank/DDBJ whole genome shotgun (WGS) entry which is preliminary data.</text>
</comment>
<dbReference type="AlphaFoldDB" id="A0A8G2C7M9"/>
<gene>
    <name evidence="3" type="ORF">AB2Z07_01300</name>
    <name evidence="4" type="ORF">SAMN05660830_00629</name>
</gene>
<proteinExistence type="predicted"/>
<dbReference type="Pfam" id="PF13717">
    <property type="entry name" value="Zn_ribbon_4"/>
    <property type="match status" value="1"/>
</dbReference>
<dbReference type="RefSeq" id="WP_020001754.1">
    <property type="nucleotide sequence ID" value="NZ_CP192219.1"/>
</dbReference>
<dbReference type="Proteomes" id="UP001568358">
    <property type="component" value="Unassembled WGS sequence"/>
</dbReference>
<evidence type="ECO:0000313" key="4">
    <source>
        <dbReference type="EMBL" id="SHI67249.1"/>
    </source>
</evidence>
<protein>
    <submittedName>
        <fullName evidence="3">DUF3426 domain-containing protein</fullName>
    </submittedName>
    <submittedName>
        <fullName evidence="4">MJ0042 family finger-like domain-containing protein</fullName>
    </submittedName>
</protein>
<dbReference type="Pfam" id="PF11906">
    <property type="entry name" value="DUF3426"/>
    <property type="match status" value="1"/>
</dbReference>
<dbReference type="EMBL" id="FQZR01000002">
    <property type="protein sequence ID" value="SHI67249.1"/>
    <property type="molecule type" value="Genomic_DNA"/>
</dbReference>
<keyword evidence="1" id="KW-1133">Transmembrane helix</keyword>